<evidence type="ECO:0000313" key="6">
    <source>
        <dbReference type="Proteomes" id="UP000199065"/>
    </source>
</evidence>
<keyword evidence="6" id="KW-1185">Reference proteome</keyword>
<keyword evidence="2" id="KW-0378">Hydrolase</keyword>
<dbReference type="RefSeq" id="WP_092284843.1">
    <property type="nucleotide sequence ID" value="NZ_FOPJ01000004.1"/>
</dbReference>
<dbReference type="AlphaFoldDB" id="A0A1I2RTC6"/>
<dbReference type="Pfam" id="PF07687">
    <property type="entry name" value="M20_dimer"/>
    <property type="match status" value="1"/>
</dbReference>
<keyword evidence="1" id="KW-0479">Metal-binding</keyword>
<reference evidence="5 6" key="1">
    <citation type="submission" date="2016-10" db="EMBL/GenBank/DDBJ databases">
        <authorList>
            <person name="de Groot N.N."/>
        </authorList>
    </citation>
    <scope>NUCLEOTIDE SEQUENCE [LARGE SCALE GENOMIC DNA]</scope>
    <source>
        <strain>J11</strain>
        <strain evidence="6">PG 39</strain>
    </source>
</reference>
<dbReference type="Proteomes" id="UP000199065">
    <property type="component" value="Unassembled WGS sequence"/>
</dbReference>
<dbReference type="STRING" id="185761.SAMN05660282_00885"/>
<proteinExistence type="predicted"/>
<dbReference type="InterPro" id="IPR050072">
    <property type="entry name" value="Peptidase_M20A"/>
</dbReference>
<dbReference type="GO" id="GO:0009014">
    <property type="term" value="F:succinyl-diaminopimelate desuccinylase activity"/>
    <property type="evidence" value="ECO:0007669"/>
    <property type="project" value="UniProtKB-UniRule"/>
</dbReference>
<gene>
    <name evidence="5" type="ORF">SAMN05660282_00885</name>
</gene>
<dbReference type="PANTHER" id="PTHR43808:SF31">
    <property type="entry name" value="N-ACETYL-L-CITRULLINE DEACETYLASE"/>
    <property type="match status" value="1"/>
</dbReference>
<dbReference type="EMBL" id="FOPJ01000004">
    <property type="protein sequence ID" value="SFG43782.1"/>
    <property type="molecule type" value="Genomic_DNA"/>
</dbReference>
<dbReference type="GO" id="GO:0006526">
    <property type="term" value="P:L-arginine biosynthetic process"/>
    <property type="evidence" value="ECO:0007669"/>
    <property type="project" value="TreeGrafter"/>
</dbReference>
<sequence length="359" mass="39482">MEAIDLFADPIELTRQLVDIPSPSHHEEHIADVIEAALRQLPVEVMRLKNTVLARTQRHLPERVVLAGHIDTVPIADNVPSHQEDDVMFGCGTVDMKSGLAVYLHAFATLCDSPQLQRDLTVVCYEGEEVASEFNGLGFIEKDAPEWLEGDLALLGEPSGAMIEAGCQGSIRLKISAHGVRAHSARSWLGDNAAHHLTPVMQRICEYQPRTVDIDGCTYREGLNIVHLESGVATNTIPDDAWMFLNFRFAPDRSVEEALQHLHEVLRLDELENISFVIDDAVGGALPGLEQPVTTPLIKAAGGFRAKFGWTDVARFSALGVPALNFGPGDPSFAHKRDEQCPVEMITQVNDILQEYLTT</sequence>
<dbReference type="InterPro" id="IPR011650">
    <property type="entry name" value="Peptidase_M20_dimer"/>
</dbReference>
<dbReference type="Pfam" id="PF01546">
    <property type="entry name" value="Peptidase_M20"/>
    <property type="match status" value="1"/>
</dbReference>
<dbReference type="GO" id="GO:0008777">
    <property type="term" value="F:acetylornithine deacetylase activity"/>
    <property type="evidence" value="ECO:0007669"/>
    <property type="project" value="TreeGrafter"/>
</dbReference>
<dbReference type="NCBIfam" id="TIGR01900">
    <property type="entry name" value="dapE-gram_pos"/>
    <property type="match status" value="1"/>
</dbReference>
<name>A0A1I2RTC6_9CORY</name>
<feature type="domain" description="Peptidase M20 dimerisation" evidence="4">
    <location>
        <begin position="168"/>
        <end position="267"/>
    </location>
</feature>
<dbReference type="InterPro" id="IPR002933">
    <property type="entry name" value="Peptidase_M20"/>
</dbReference>
<accession>A0A1I2RTC6</accession>
<dbReference type="SUPFAM" id="SSF55031">
    <property type="entry name" value="Bacterial exopeptidase dimerisation domain"/>
    <property type="match status" value="1"/>
</dbReference>
<dbReference type="GO" id="GO:0046872">
    <property type="term" value="F:metal ion binding"/>
    <property type="evidence" value="ECO:0007669"/>
    <property type="project" value="UniProtKB-KW"/>
</dbReference>
<protein>
    <recommendedName>
        <fullName evidence="3">Succinyl-diaminopimelate desuccinylase</fullName>
        <ecNumber evidence="3">3.5.1.18</ecNumber>
    </recommendedName>
</protein>
<dbReference type="InterPro" id="IPR010174">
    <property type="entry name" value="Succinyl-DAP_deSuclase_DapE"/>
</dbReference>
<dbReference type="Gene3D" id="3.40.630.10">
    <property type="entry name" value="Zn peptidases"/>
    <property type="match status" value="1"/>
</dbReference>
<dbReference type="GO" id="GO:0009089">
    <property type="term" value="P:lysine biosynthetic process via diaminopimelate"/>
    <property type="evidence" value="ECO:0007669"/>
    <property type="project" value="UniProtKB-UniRule"/>
</dbReference>
<dbReference type="SUPFAM" id="SSF53187">
    <property type="entry name" value="Zn-dependent exopeptidases"/>
    <property type="match status" value="1"/>
</dbReference>
<dbReference type="EC" id="3.5.1.18" evidence="3"/>
<organism evidence="5 6">
    <name type="scientific">Corynebacterium spheniscorum</name>
    <dbReference type="NCBI Taxonomy" id="185761"/>
    <lineage>
        <taxon>Bacteria</taxon>
        <taxon>Bacillati</taxon>
        <taxon>Actinomycetota</taxon>
        <taxon>Actinomycetes</taxon>
        <taxon>Mycobacteriales</taxon>
        <taxon>Corynebacteriaceae</taxon>
        <taxon>Corynebacterium</taxon>
    </lineage>
</organism>
<evidence type="ECO:0000256" key="1">
    <source>
        <dbReference type="ARBA" id="ARBA00022723"/>
    </source>
</evidence>
<dbReference type="Gene3D" id="3.30.70.360">
    <property type="match status" value="1"/>
</dbReference>
<evidence type="ECO:0000313" key="5">
    <source>
        <dbReference type="EMBL" id="SFG43782.1"/>
    </source>
</evidence>
<evidence type="ECO:0000256" key="3">
    <source>
        <dbReference type="NCBIfam" id="TIGR01900"/>
    </source>
</evidence>
<evidence type="ECO:0000256" key="2">
    <source>
        <dbReference type="ARBA" id="ARBA00022801"/>
    </source>
</evidence>
<dbReference type="PANTHER" id="PTHR43808">
    <property type="entry name" value="ACETYLORNITHINE DEACETYLASE"/>
    <property type="match status" value="1"/>
</dbReference>
<dbReference type="InterPro" id="IPR036264">
    <property type="entry name" value="Bact_exopeptidase_dim_dom"/>
</dbReference>
<evidence type="ECO:0000259" key="4">
    <source>
        <dbReference type="Pfam" id="PF07687"/>
    </source>
</evidence>
<dbReference type="OrthoDB" id="7055905at2"/>